<organism evidence="2 3">
    <name type="scientific">Gryllotalpicola protaetiae</name>
    <dbReference type="NCBI Taxonomy" id="2419771"/>
    <lineage>
        <taxon>Bacteria</taxon>
        <taxon>Bacillati</taxon>
        <taxon>Actinomycetota</taxon>
        <taxon>Actinomycetes</taxon>
        <taxon>Micrococcales</taxon>
        <taxon>Microbacteriaceae</taxon>
        <taxon>Gryllotalpicola</taxon>
    </lineage>
</organism>
<dbReference type="InterPro" id="IPR005135">
    <property type="entry name" value="Endo/exonuclease/phosphatase"/>
</dbReference>
<dbReference type="Pfam" id="PF03372">
    <property type="entry name" value="Exo_endo_phos"/>
    <property type="match status" value="1"/>
</dbReference>
<accession>A0A387BMV0</accession>
<dbReference type="Gene3D" id="3.60.10.10">
    <property type="entry name" value="Endonuclease/exonuclease/phosphatase"/>
    <property type="match status" value="1"/>
</dbReference>
<keyword evidence="3" id="KW-1185">Reference proteome</keyword>
<dbReference type="EMBL" id="CP032624">
    <property type="protein sequence ID" value="AYG02317.1"/>
    <property type="molecule type" value="Genomic_DNA"/>
</dbReference>
<dbReference type="InterPro" id="IPR036691">
    <property type="entry name" value="Endo/exonu/phosph_ase_sf"/>
</dbReference>
<dbReference type="OrthoDB" id="4398889at2"/>
<keyword evidence="2" id="KW-0378">Hydrolase</keyword>
<dbReference type="GO" id="GO:0004527">
    <property type="term" value="F:exonuclease activity"/>
    <property type="evidence" value="ECO:0007669"/>
    <property type="project" value="UniProtKB-KW"/>
</dbReference>
<gene>
    <name evidence="2" type="ORF">D7I44_01400</name>
</gene>
<feature type="domain" description="Endonuclease/exonuclease/phosphatase" evidence="1">
    <location>
        <begin position="5"/>
        <end position="212"/>
    </location>
</feature>
<dbReference type="SUPFAM" id="SSF56219">
    <property type="entry name" value="DNase I-like"/>
    <property type="match status" value="1"/>
</dbReference>
<name>A0A387BMV0_9MICO</name>
<evidence type="ECO:0000313" key="3">
    <source>
        <dbReference type="Proteomes" id="UP000275069"/>
    </source>
</evidence>
<proteinExistence type="predicted"/>
<dbReference type="AlphaFoldDB" id="A0A387BMV0"/>
<keyword evidence="2" id="KW-0255">Endonuclease</keyword>
<dbReference type="KEGG" id="gry:D7I44_01400"/>
<keyword evidence="2" id="KW-0540">Nuclease</keyword>
<keyword evidence="2" id="KW-0269">Exonuclease</keyword>
<dbReference type="GO" id="GO:0004519">
    <property type="term" value="F:endonuclease activity"/>
    <property type="evidence" value="ECO:0007669"/>
    <property type="project" value="UniProtKB-KW"/>
</dbReference>
<protein>
    <submittedName>
        <fullName evidence="2">Endonuclease/exonuclease/phosphatase family protein</fullName>
    </submittedName>
</protein>
<evidence type="ECO:0000313" key="2">
    <source>
        <dbReference type="EMBL" id="AYG02317.1"/>
    </source>
</evidence>
<reference evidence="2 3" key="1">
    <citation type="submission" date="2018-09" db="EMBL/GenBank/DDBJ databases">
        <title>Genome sequencing of strain 2DFW10M-5.</title>
        <authorList>
            <person name="Heo J."/>
            <person name="Kim S.-J."/>
            <person name="Kwon S.-W."/>
        </authorList>
    </citation>
    <scope>NUCLEOTIDE SEQUENCE [LARGE SCALE GENOMIC DNA]</scope>
    <source>
        <strain evidence="2 3">2DFW10M-5</strain>
    </source>
</reference>
<evidence type="ECO:0000259" key="1">
    <source>
        <dbReference type="Pfam" id="PF03372"/>
    </source>
</evidence>
<dbReference type="RefSeq" id="WP_120787851.1">
    <property type="nucleotide sequence ID" value="NZ_CP032624.1"/>
</dbReference>
<sequence length="234" mass="25975">MKVISYNLRENHASGELVPLVEHHDPDVLCLQECGATGLPERIGALKLAGATLRNRLGLALYYREHRFTMVATENFALKKSLHDHLLAPADERVVGTRLEDTEEEREVVIASFHASPLTAVNSLRRAQIDAAHEKLRELGPGLPALMVGDFNYPWFHKNLRARMVESGYELNRSDSSTYARYRYFRGHFDFATSTGLDISGVTTLPAGVSDHKPIMVAADYRSTGDRDAEAAAA</sequence>
<dbReference type="Proteomes" id="UP000275069">
    <property type="component" value="Chromosome"/>
</dbReference>